<keyword evidence="2" id="KW-1185">Reference proteome</keyword>
<dbReference type="AlphaFoldDB" id="A0A926NK40"/>
<dbReference type="InterPro" id="IPR023214">
    <property type="entry name" value="HAD_sf"/>
</dbReference>
<dbReference type="NCBIfam" id="TIGR00099">
    <property type="entry name" value="Cof-subfamily"/>
    <property type="match status" value="1"/>
</dbReference>
<organism evidence="1 2">
    <name type="scientific">Metabacillus arenae</name>
    <dbReference type="NCBI Taxonomy" id="2771434"/>
    <lineage>
        <taxon>Bacteria</taxon>
        <taxon>Bacillati</taxon>
        <taxon>Bacillota</taxon>
        <taxon>Bacilli</taxon>
        <taxon>Bacillales</taxon>
        <taxon>Bacillaceae</taxon>
        <taxon>Metabacillus</taxon>
    </lineage>
</organism>
<dbReference type="GO" id="GO:0016791">
    <property type="term" value="F:phosphatase activity"/>
    <property type="evidence" value="ECO:0007669"/>
    <property type="project" value="TreeGrafter"/>
</dbReference>
<dbReference type="Gene3D" id="3.30.1240.10">
    <property type="match status" value="1"/>
</dbReference>
<protein>
    <submittedName>
        <fullName evidence="1">HAD family phosphatase</fullName>
    </submittedName>
</protein>
<dbReference type="SUPFAM" id="SSF56784">
    <property type="entry name" value="HAD-like"/>
    <property type="match status" value="1"/>
</dbReference>
<dbReference type="Gene3D" id="3.40.50.1000">
    <property type="entry name" value="HAD superfamily/HAD-like"/>
    <property type="match status" value="1"/>
</dbReference>
<evidence type="ECO:0000313" key="1">
    <source>
        <dbReference type="EMBL" id="MBD1382230.1"/>
    </source>
</evidence>
<dbReference type="SFLD" id="SFLDG01140">
    <property type="entry name" value="C2.B:_Phosphomannomutase_and_P"/>
    <property type="match status" value="1"/>
</dbReference>
<dbReference type="InterPro" id="IPR036412">
    <property type="entry name" value="HAD-like_sf"/>
</dbReference>
<dbReference type="GO" id="GO:0000287">
    <property type="term" value="F:magnesium ion binding"/>
    <property type="evidence" value="ECO:0007669"/>
    <property type="project" value="TreeGrafter"/>
</dbReference>
<dbReference type="GO" id="GO:0005829">
    <property type="term" value="C:cytosol"/>
    <property type="evidence" value="ECO:0007669"/>
    <property type="project" value="TreeGrafter"/>
</dbReference>
<comment type="caution">
    <text evidence="1">The sequence shown here is derived from an EMBL/GenBank/DDBJ whole genome shotgun (WGS) entry which is preliminary data.</text>
</comment>
<proteinExistence type="predicted"/>
<dbReference type="PROSITE" id="PS01229">
    <property type="entry name" value="COF_2"/>
    <property type="match status" value="1"/>
</dbReference>
<dbReference type="PANTHER" id="PTHR10000">
    <property type="entry name" value="PHOSPHOSERINE PHOSPHATASE"/>
    <property type="match status" value="1"/>
</dbReference>
<dbReference type="PANTHER" id="PTHR10000:SF55">
    <property type="entry name" value="5-AMINO-6-(5-PHOSPHO-D-RIBITYLAMINO)URACIL PHOSPHATASE YCSE"/>
    <property type="match status" value="1"/>
</dbReference>
<dbReference type="SFLD" id="SFLDS00003">
    <property type="entry name" value="Haloacid_Dehalogenase"/>
    <property type="match status" value="1"/>
</dbReference>
<dbReference type="EMBL" id="JACXAI010000027">
    <property type="protein sequence ID" value="MBD1382230.1"/>
    <property type="molecule type" value="Genomic_DNA"/>
</dbReference>
<dbReference type="Proteomes" id="UP000626844">
    <property type="component" value="Unassembled WGS sequence"/>
</dbReference>
<dbReference type="Pfam" id="PF08282">
    <property type="entry name" value="Hydrolase_3"/>
    <property type="match status" value="1"/>
</dbReference>
<dbReference type="CDD" id="cd07516">
    <property type="entry name" value="HAD_Pase"/>
    <property type="match status" value="1"/>
</dbReference>
<dbReference type="InterPro" id="IPR000150">
    <property type="entry name" value="Cof"/>
</dbReference>
<evidence type="ECO:0000313" key="2">
    <source>
        <dbReference type="Proteomes" id="UP000626844"/>
    </source>
</evidence>
<name>A0A926NK40_9BACI</name>
<sequence length="286" mass="31431">MKLFAIDLDGTLLSSKVEVSSENNAAIREAQEAGHKIMICSGRAPEDISNILEQEKLDCPVAGSNGTVVWVDGKELSTISLDKKDAADVSKQLDELSIPYRVYTNKGIYIPFSWMDRMTSAIDQNPIIKETVSAEELKRMTEQPKETDTVKLFDSIEELLNDESLTIQKFFTLTINAEVKKQLAGKLQEISGIAITSSGLFNIEVMDINGHKGNGLKTVASYFDIPLTDTLAIGDNFNDIPMLEQAAFSIAMGNADPKVKELCDAVTLTNDENGVAHAIHKYLLEK</sequence>
<dbReference type="RefSeq" id="WP_191160224.1">
    <property type="nucleotide sequence ID" value="NZ_JACXAI010000027.1"/>
</dbReference>
<dbReference type="InterPro" id="IPR006379">
    <property type="entry name" value="HAD-SF_hydro_IIB"/>
</dbReference>
<accession>A0A926NK40</accession>
<reference evidence="1" key="1">
    <citation type="submission" date="2020-09" db="EMBL/GenBank/DDBJ databases">
        <title>A novel bacterium of genus Bacillus, isolated from South China Sea.</title>
        <authorList>
            <person name="Huang H."/>
            <person name="Mo K."/>
            <person name="Hu Y."/>
        </authorList>
    </citation>
    <scope>NUCLEOTIDE SEQUENCE</scope>
    <source>
        <strain evidence="1">IB182487</strain>
    </source>
</reference>
<dbReference type="NCBIfam" id="TIGR01484">
    <property type="entry name" value="HAD-SF-IIB"/>
    <property type="match status" value="1"/>
</dbReference>
<gene>
    <name evidence="1" type="ORF">IC621_18580</name>
</gene>
<dbReference type="PROSITE" id="PS01228">
    <property type="entry name" value="COF_1"/>
    <property type="match status" value="1"/>
</dbReference>